<sequence length="296" mass="34966">MSWDLRAFIDHLVIDGHTIGEDHDDDPVLLDPAGRAVDTWRESYPYDERMARREYDEQKYLLQVELLKFQRWNEQTGGRHVILFEGRDAAGKGGTIKRFMEHMNPRYARTVALTKPSDREARQWYFQRYVQHLPTAGEIVLFDRSWYNRAGVERVMGFCSDEEYEQYMTQAPLFERMLVESGITLTKFWFSVTRSEQRTRFIIRQIDPVRQWKLSPIDVESLDKWDDYTAAKEAMIRRTDTAWAPWTTVRSNDKKRARINAMRHFLALHDYAEKDPEIVGTPDPLIVRRGIEAVGD</sequence>
<dbReference type="InterPro" id="IPR022486">
    <property type="entry name" value="PPK2_PA0141"/>
</dbReference>
<dbReference type="Pfam" id="PF03976">
    <property type="entry name" value="PPK2"/>
    <property type="match status" value="1"/>
</dbReference>
<comment type="subunit">
    <text evidence="4">Homotetramer.</text>
</comment>
<comment type="function">
    <text evidence="4">Uses inorganic polyphosphate (polyP) as a donor to convert GDP to GTP or ADP to ATP.</text>
</comment>
<dbReference type="EMBL" id="JBFPJR010000018">
    <property type="protein sequence ID" value="MEX0428295.1"/>
    <property type="molecule type" value="Genomic_DNA"/>
</dbReference>
<comment type="caution">
    <text evidence="6">The sequence shown here is derived from an EMBL/GenBank/DDBJ whole genome shotgun (WGS) entry which is preliminary data.</text>
</comment>
<dbReference type="EC" id="2.7.4.-" evidence="4"/>
<evidence type="ECO:0000313" key="7">
    <source>
        <dbReference type="Proteomes" id="UP001556631"/>
    </source>
</evidence>
<keyword evidence="7" id="KW-1185">Reference proteome</keyword>
<evidence type="ECO:0000256" key="3">
    <source>
        <dbReference type="ARBA" id="ARBA00022777"/>
    </source>
</evidence>
<organism evidence="6 7">
    <name type="scientific">Nocardioides eburneus</name>
    <dbReference type="NCBI Taxonomy" id="3231482"/>
    <lineage>
        <taxon>Bacteria</taxon>
        <taxon>Bacillati</taxon>
        <taxon>Actinomycetota</taxon>
        <taxon>Actinomycetes</taxon>
        <taxon>Propionibacteriales</taxon>
        <taxon>Nocardioidaceae</taxon>
        <taxon>Nocardioides</taxon>
    </lineage>
</organism>
<accession>A0ABV3T0H2</accession>
<dbReference type="SUPFAM" id="SSF52540">
    <property type="entry name" value="P-loop containing nucleoside triphosphate hydrolases"/>
    <property type="match status" value="1"/>
</dbReference>
<protein>
    <recommendedName>
        <fullName evidence="4">ADP/GDP-polyphosphate phosphotransferase</fullName>
        <ecNumber evidence="4">2.7.4.-</ecNumber>
    </recommendedName>
    <alternativeName>
        <fullName evidence="4">Polyphosphate kinase PPK2</fullName>
    </alternativeName>
</protein>
<keyword evidence="3 4" id="KW-0418">Kinase</keyword>
<keyword evidence="2 4" id="KW-0808">Transferase</keyword>
<proteinExistence type="inferred from homology"/>
<evidence type="ECO:0000256" key="1">
    <source>
        <dbReference type="ARBA" id="ARBA00009924"/>
    </source>
</evidence>
<dbReference type="NCBIfam" id="TIGR03707">
    <property type="entry name" value="PPK2_P_aer"/>
    <property type="match status" value="1"/>
</dbReference>
<comment type="similarity">
    <text evidence="1 4">Belongs to the polyphosphate kinase 2 (PPK2) family. Class I subfamily.</text>
</comment>
<name>A0ABV3T0H2_9ACTN</name>
<reference evidence="6 7" key="1">
    <citation type="submission" date="2024-07" db="EMBL/GenBank/DDBJ databases">
        <authorList>
            <person name="Lee S."/>
            <person name="Kang M."/>
        </authorList>
    </citation>
    <scope>NUCLEOTIDE SEQUENCE [LARGE SCALE GENOMIC DNA]</scope>
    <source>
        <strain evidence="6 7">DS6</strain>
    </source>
</reference>
<feature type="domain" description="Polyphosphate kinase-2-related" evidence="5">
    <location>
        <begin position="51"/>
        <end position="275"/>
    </location>
</feature>
<evidence type="ECO:0000259" key="5">
    <source>
        <dbReference type="Pfam" id="PF03976"/>
    </source>
</evidence>
<dbReference type="PANTHER" id="PTHR34383">
    <property type="entry name" value="POLYPHOSPHATE:AMP PHOSPHOTRANSFERASE-RELATED"/>
    <property type="match status" value="1"/>
</dbReference>
<dbReference type="PANTHER" id="PTHR34383:SF1">
    <property type="entry name" value="ADP-POLYPHOSPHATE PHOSPHOTRANSFERASE"/>
    <property type="match status" value="1"/>
</dbReference>
<evidence type="ECO:0000256" key="2">
    <source>
        <dbReference type="ARBA" id="ARBA00022679"/>
    </source>
</evidence>
<dbReference type="Gene3D" id="3.40.50.300">
    <property type="entry name" value="P-loop containing nucleotide triphosphate hydrolases"/>
    <property type="match status" value="1"/>
</dbReference>
<dbReference type="Proteomes" id="UP001556631">
    <property type="component" value="Unassembled WGS sequence"/>
</dbReference>
<dbReference type="InterPro" id="IPR022488">
    <property type="entry name" value="PPK2-related"/>
</dbReference>
<dbReference type="GO" id="GO:0008976">
    <property type="term" value="F:polyphosphate kinase activity"/>
    <property type="evidence" value="ECO:0007669"/>
    <property type="project" value="UniProtKB-EC"/>
</dbReference>
<dbReference type="InterPro" id="IPR016898">
    <property type="entry name" value="Polyphosphate_phosphotransfera"/>
</dbReference>
<evidence type="ECO:0000313" key="6">
    <source>
        <dbReference type="EMBL" id="MEX0428295.1"/>
    </source>
</evidence>
<evidence type="ECO:0000256" key="4">
    <source>
        <dbReference type="RuleBase" id="RU369062"/>
    </source>
</evidence>
<dbReference type="RefSeq" id="WP_367994262.1">
    <property type="nucleotide sequence ID" value="NZ_JBFPJR010000018.1"/>
</dbReference>
<dbReference type="InterPro" id="IPR027417">
    <property type="entry name" value="P-loop_NTPase"/>
</dbReference>
<dbReference type="PIRSF" id="PIRSF028756">
    <property type="entry name" value="PPK2_prd"/>
    <property type="match status" value="1"/>
</dbReference>
<gene>
    <name evidence="6" type="primary">ppk2</name>
    <name evidence="6" type="ORF">AB3X52_11755</name>
</gene>